<proteinExistence type="predicted"/>
<dbReference type="InParanoid" id="W2RM46"/>
<protein>
    <submittedName>
        <fullName evidence="1">Uncharacterized protein</fullName>
    </submittedName>
</protein>
<dbReference type="GeneID" id="19974552"/>
<dbReference type="HOGENOM" id="CLU_1578463_0_0_1"/>
<gene>
    <name evidence="1" type="ORF">HMPREF1541_07213</name>
</gene>
<sequence length="169" mass="18769">MAWKKFVTKIRIAGIAEAVLNPTYRLLEAAPRVKELMFWSDARDSLTLECTLSALKQASAVSVAQHLLDDFCRDMAPCLHEMMGPVYAKFPNVDIKISGCVSIEPLGDVSYKDADPLQVYDATLSFRTGIITFQGLLDENETDSDVWAIKAKAVGMQGLRLALHLEYEV</sequence>
<name>W2RM46_CYPE1</name>
<dbReference type="VEuPathDB" id="FungiDB:HMPREF1541_07213"/>
<dbReference type="AlphaFoldDB" id="W2RM46"/>
<evidence type="ECO:0000313" key="2">
    <source>
        <dbReference type="Proteomes" id="UP000030752"/>
    </source>
</evidence>
<organism evidence="1 2">
    <name type="scientific">Cyphellophora europaea (strain CBS 101466)</name>
    <name type="common">Phialophora europaea</name>
    <dbReference type="NCBI Taxonomy" id="1220924"/>
    <lineage>
        <taxon>Eukaryota</taxon>
        <taxon>Fungi</taxon>
        <taxon>Dikarya</taxon>
        <taxon>Ascomycota</taxon>
        <taxon>Pezizomycotina</taxon>
        <taxon>Eurotiomycetes</taxon>
        <taxon>Chaetothyriomycetidae</taxon>
        <taxon>Chaetothyriales</taxon>
        <taxon>Cyphellophoraceae</taxon>
        <taxon>Cyphellophora</taxon>
    </lineage>
</organism>
<dbReference type="RefSeq" id="XP_008719760.1">
    <property type="nucleotide sequence ID" value="XM_008721538.1"/>
</dbReference>
<keyword evidence="2" id="KW-1185">Reference proteome</keyword>
<dbReference type="EMBL" id="KB822723">
    <property type="protein sequence ID" value="ETN37591.1"/>
    <property type="molecule type" value="Genomic_DNA"/>
</dbReference>
<accession>W2RM46</accession>
<evidence type="ECO:0000313" key="1">
    <source>
        <dbReference type="EMBL" id="ETN37591.1"/>
    </source>
</evidence>
<reference evidence="1 2" key="1">
    <citation type="submission" date="2013-03" db="EMBL/GenBank/DDBJ databases">
        <title>The Genome Sequence of Phialophora europaea CBS 101466.</title>
        <authorList>
            <consortium name="The Broad Institute Genomics Platform"/>
            <person name="Cuomo C."/>
            <person name="de Hoog S."/>
            <person name="Gorbushina A."/>
            <person name="Walker B."/>
            <person name="Young S.K."/>
            <person name="Zeng Q."/>
            <person name="Gargeya S."/>
            <person name="Fitzgerald M."/>
            <person name="Haas B."/>
            <person name="Abouelleil A."/>
            <person name="Allen A.W."/>
            <person name="Alvarado L."/>
            <person name="Arachchi H.M."/>
            <person name="Berlin A.M."/>
            <person name="Chapman S.B."/>
            <person name="Gainer-Dewar J."/>
            <person name="Goldberg J."/>
            <person name="Griggs A."/>
            <person name="Gujja S."/>
            <person name="Hansen M."/>
            <person name="Howarth C."/>
            <person name="Imamovic A."/>
            <person name="Ireland A."/>
            <person name="Larimer J."/>
            <person name="McCowan C."/>
            <person name="Murphy C."/>
            <person name="Pearson M."/>
            <person name="Poon T.W."/>
            <person name="Priest M."/>
            <person name="Roberts A."/>
            <person name="Saif S."/>
            <person name="Shea T."/>
            <person name="Sisk P."/>
            <person name="Sykes S."/>
            <person name="Wortman J."/>
            <person name="Nusbaum C."/>
            <person name="Birren B."/>
        </authorList>
    </citation>
    <scope>NUCLEOTIDE SEQUENCE [LARGE SCALE GENOMIC DNA]</scope>
    <source>
        <strain evidence="1 2">CBS 101466</strain>
    </source>
</reference>
<dbReference type="Proteomes" id="UP000030752">
    <property type="component" value="Unassembled WGS sequence"/>
</dbReference>